<evidence type="ECO:0000313" key="5">
    <source>
        <dbReference type="EMBL" id="NMH97506.1"/>
    </source>
</evidence>
<dbReference type="SUPFAM" id="SSF55781">
    <property type="entry name" value="GAF domain-like"/>
    <property type="match status" value="1"/>
</dbReference>
<dbReference type="InterPro" id="IPR036890">
    <property type="entry name" value="HATPase_C_sf"/>
</dbReference>
<dbReference type="RefSeq" id="WP_169380941.1">
    <property type="nucleotide sequence ID" value="NZ_JAAXLA010000012.1"/>
</dbReference>
<reference evidence="5 6" key="1">
    <citation type="submission" date="2020-04" db="EMBL/GenBank/DDBJ databases">
        <authorList>
            <person name="Klaysubun C."/>
            <person name="Duangmal K."/>
            <person name="Lipun K."/>
        </authorList>
    </citation>
    <scope>NUCLEOTIDE SEQUENCE [LARGE SCALE GENOMIC DNA]</scope>
    <source>
        <strain evidence="5 6">K10HN5</strain>
    </source>
</reference>
<dbReference type="PANTHER" id="PTHR24421">
    <property type="entry name" value="NITRATE/NITRITE SENSOR PROTEIN NARX-RELATED"/>
    <property type="match status" value="1"/>
</dbReference>
<evidence type="ECO:0000313" key="6">
    <source>
        <dbReference type="Proteomes" id="UP000820669"/>
    </source>
</evidence>
<name>A0ABX1S7I1_9PSEU</name>
<dbReference type="SMART" id="SM00065">
    <property type="entry name" value="GAF"/>
    <property type="match status" value="1"/>
</dbReference>
<gene>
    <name evidence="5" type="ORF">HF526_09305</name>
</gene>
<dbReference type="SUPFAM" id="SSF55874">
    <property type="entry name" value="ATPase domain of HSP90 chaperone/DNA topoisomerase II/histidine kinase"/>
    <property type="match status" value="1"/>
</dbReference>
<evidence type="ECO:0000256" key="1">
    <source>
        <dbReference type="ARBA" id="ARBA00022679"/>
    </source>
</evidence>
<comment type="caution">
    <text evidence="5">The sequence shown here is derived from an EMBL/GenBank/DDBJ whole genome shotgun (WGS) entry which is preliminary data.</text>
</comment>
<dbReference type="Proteomes" id="UP000820669">
    <property type="component" value="Unassembled WGS sequence"/>
</dbReference>
<dbReference type="InterPro" id="IPR050482">
    <property type="entry name" value="Sensor_HK_TwoCompSys"/>
</dbReference>
<proteinExistence type="predicted"/>
<dbReference type="InterPro" id="IPR003594">
    <property type="entry name" value="HATPase_dom"/>
</dbReference>
<organism evidence="5 6">
    <name type="scientific">Pseudonocardia acidicola</name>
    <dbReference type="NCBI Taxonomy" id="2724939"/>
    <lineage>
        <taxon>Bacteria</taxon>
        <taxon>Bacillati</taxon>
        <taxon>Actinomycetota</taxon>
        <taxon>Actinomycetes</taxon>
        <taxon>Pseudonocardiales</taxon>
        <taxon>Pseudonocardiaceae</taxon>
        <taxon>Pseudonocardia</taxon>
    </lineage>
</organism>
<sequence>MPPTSTVGLRPEYHVDAGRSNAIDDALQPVLAEIRMLLGADIGLVVYRPDTPGADVLVLAASARDPGDLPLPNEPLVLGRPVPRRSPRVLVDLEIASALRPYRLLLRSAVAIPWTDAFGAGAVVVGTTSPQPLPRTAEPEMQARCSRAVGAALRRGRRAGALRINADLQRAVREVAEAAVTSDDVAAALASMLVSVRDLFGSEVAYLSLPEHDVDTFTFDQVLGIRTAEFRHLRIRLGQGLGGLARSLQRPVRSLDYAGDGRLYAAPVAETVREGIVSAMAAPVLVEDEIKAVLYIGNRRLRPFTDLDEDLLGEFAGYATLGLKRRAVEDYRVRMIQRQERERLAFDVHDSVVRGLVEIGFAAEEGRLTATDPALRSRLATIGLAAEQCMEKLRGQLVLLTEDRDGPVGPRASEVLDRVAAAGRRAGVTRSFELRGPDTLLAGPIADALVRIGREALVNAEIHSGCRRASICLEMTATDAVLTVSDDGCGLDAAALDEVLAGAATHLGFRAMRAAAERARGHVCVEPGTAGGLTVRAVIPHDARPEPA</sequence>
<dbReference type="Gene3D" id="1.20.5.1930">
    <property type="match status" value="1"/>
</dbReference>
<dbReference type="Pfam" id="PF01590">
    <property type="entry name" value="GAF"/>
    <property type="match status" value="1"/>
</dbReference>
<accession>A0ABX1S7I1</accession>
<keyword evidence="2" id="KW-0418">Kinase</keyword>
<evidence type="ECO:0000259" key="4">
    <source>
        <dbReference type="SMART" id="SM00065"/>
    </source>
</evidence>
<keyword evidence="6" id="KW-1185">Reference proteome</keyword>
<evidence type="ECO:0000256" key="3">
    <source>
        <dbReference type="ARBA" id="ARBA00023012"/>
    </source>
</evidence>
<dbReference type="EMBL" id="JAAXLA010000012">
    <property type="protein sequence ID" value="NMH97506.1"/>
    <property type="molecule type" value="Genomic_DNA"/>
</dbReference>
<dbReference type="Gene3D" id="3.30.565.10">
    <property type="entry name" value="Histidine kinase-like ATPase, C-terminal domain"/>
    <property type="match status" value="1"/>
</dbReference>
<dbReference type="InterPro" id="IPR029016">
    <property type="entry name" value="GAF-like_dom_sf"/>
</dbReference>
<keyword evidence="1" id="KW-0808">Transferase</keyword>
<dbReference type="Pfam" id="PF02518">
    <property type="entry name" value="HATPase_c"/>
    <property type="match status" value="1"/>
</dbReference>
<feature type="domain" description="GAF" evidence="4">
    <location>
        <begin position="184"/>
        <end position="334"/>
    </location>
</feature>
<protein>
    <submittedName>
        <fullName evidence="5">GAF domain-containing protein</fullName>
    </submittedName>
</protein>
<dbReference type="InterPro" id="IPR003018">
    <property type="entry name" value="GAF"/>
</dbReference>
<keyword evidence="3" id="KW-0902">Two-component regulatory system</keyword>
<dbReference type="Gene3D" id="3.30.450.40">
    <property type="match status" value="1"/>
</dbReference>
<evidence type="ECO:0000256" key="2">
    <source>
        <dbReference type="ARBA" id="ARBA00022777"/>
    </source>
</evidence>